<organism evidence="1 2">
    <name type="scientific">Bacteroides reticulotermitis</name>
    <dbReference type="NCBI Taxonomy" id="1133319"/>
    <lineage>
        <taxon>Bacteria</taxon>
        <taxon>Pseudomonadati</taxon>
        <taxon>Bacteroidota</taxon>
        <taxon>Bacteroidia</taxon>
        <taxon>Bacteroidales</taxon>
        <taxon>Bacteroidaceae</taxon>
        <taxon>Bacteroides</taxon>
    </lineage>
</organism>
<evidence type="ECO:0008006" key="3">
    <source>
        <dbReference type="Google" id="ProtNLM"/>
    </source>
</evidence>
<dbReference type="Proteomes" id="UP000560658">
    <property type="component" value="Unassembled WGS sequence"/>
</dbReference>
<sequence length="712" mass="83039">MVPRSGSTAYNTDPVNWFLGEKLLMGYYKENIEGADGHKDIPYSIRSIRVQSGGKLVCSVVFTYDKTILSGEIYLKEILVKNSLNQPIRNIQFTIKKNTRGVGFLDKVSFVDSKLTPKEVYTFDYYNWQHMPVCGDGLSYNSDWWGFYSLVGGWAYSGRLDIIPPNGGTISQMIGNGSKNPHFVSALTGMLQSIKYPTGGQTNFEYESHSWYDRSKQKQVEYGGLRIKNIINSSPLDKTKVKHYEYETGYVPFYLDPPVNKWIVSQVEVDCYYAYERAAVMPAATDYLMRTFHSHFPSRYTDLSSNIVCYNQVTEYDKDDKENILGKTVYKYLLPDRESCSRGFYEEVNGYEREFNGWLGFQIRHITPKDFWKKNELGAKIYYKGEKKIKEYLYEYKEFYKESIYDLPVYKYKEYNIFVDEQSTGLTNERKEMLMIFNSLNETYAIKHQEYTIGAKRLAKETENTYFDDKTMLSIVKEMEYDPVYLLPVKETVINSDFKRIDTNYKYPFSSLQVYDEDVYDKMVSRNFLTPVIERHVYKGEDFSSIITEYKKSGNGFYPSKATYSDFNTTIVYHNYTSTGRPIYISKNNNTENVVYLWSYLQQYPIAEIKNVTYDELCNALGGEIYIKELASKSVPNTSDYTNIRNIRNVLSHAQITTAEYQPLVGVTKTTDPKGLAVYYDYDALGKLTRSYIILDNKQRTLEQYDYHYINQ</sequence>
<dbReference type="Gene3D" id="2.180.10.10">
    <property type="entry name" value="RHS repeat-associated core"/>
    <property type="match status" value="1"/>
</dbReference>
<accession>A0A840D8U8</accession>
<dbReference type="RefSeq" id="WP_044160644.1">
    <property type="nucleotide sequence ID" value="NZ_JACIER010000011.1"/>
</dbReference>
<evidence type="ECO:0000313" key="2">
    <source>
        <dbReference type="Proteomes" id="UP000560658"/>
    </source>
</evidence>
<comment type="caution">
    <text evidence="1">The sequence shown here is derived from an EMBL/GenBank/DDBJ whole genome shotgun (WGS) entry which is preliminary data.</text>
</comment>
<dbReference type="AlphaFoldDB" id="A0A840D8U8"/>
<reference evidence="1" key="1">
    <citation type="submission" date="2020-08" db="EMBL/GenBank/DDBJ databases">
        <title>Genomic Encyclopedia of Type Strains, Phase IV (KMG-IV): sequencing the most valuable type-strain genomes for metagenomic binning, comparative biology and taxonomic classification.</title>
        <authorList>
            <person name="Goeker M."/>
        </authorList>
    </citation>
    <scope>NUCLEOTIDE SEQUENCE [LARGE SCALE GENOMIC DNA]</scope>
    <source>
        <strain evidence="1">DSM 105720</strain>
    </source>
</reference>
<name>A0A840D8U8_9BACE</name>
<gene>
    <name evidence="1" type="ORF">GGR06_002725</name>
</gene>
<keyword evidence="2" id="KW-1185">Reference proteome</keyword>
<evidence type="ECO:0000313" key="1">
    <source>
        <dbReference type="EMBL" id="MBB4044923.1"/>
    </source>
</evidence>
<protein>
    <recommendedName>
        <fullName evidence="3">YD repeat-containing protein</fullName>
    </recommendedName>
</protein>
<dbReference type="EMBL" id="JACIER010000011">
    <property type="protein sequence ID" value="MBB4044923.1"/>
    <property type="molecule type" value="Genomic_DNA"/>
</dbReference>
<proteinExistence type="predicted"/>